<evidence type="ECO:0000313" key="1">
    <source>
        <dbReference type="EMBL" id="AKV58705.1"/>
    </source>
</evidence>
<name>A0A0K1RBA8_9CORY</name>
<organism evidence="1 2">
    <name type="scientific">Corynebacterium riegelii</name>
    <dbReference type="NCBI Taxonomy" id="156976"/>
    <lineage>
        <taxon>Bacteria</taxon>
        <taxon>Bacillati</taxon>
        <taxon>Actinomycetota</taxon>
        <taxon>Actinomycetes</taxon>
        <taxon>Mycobacteriales</taxon>
        <taxon>Corynebacteriaceae</taxon>
        <taxon>Corynebacterium</taxon>
    </lineage>
</organism>
<dbReference type="EMBL" id="CP012342">
    <property type="protein sequence ID" value="AKV58705.1"/>
    <property type="molecule type" value="Genomic_DNA"/>
</dbReference>
<accession>A0A0K1RBA8</accession>
<sequence length="73" mass="8022">MGEGTASWPDLNDGAGGLFYKIDDGVDDLVVCEKILAMFVTAVSVCRHQVCSVELKRSRAWQMAARLKDRSGF</sequence>
<keyword evidence="2" id="KW-1185">Reference proteome</keyword>
<dbReference type="Proteomes" id="UP000060016">
    <property type="component" value="Chromosome"/>
</dbReference>
<dbReference type="KEGG" id="crie:AK829_05435"/>
<reference evidence="1 2" key="1">
    <citation type="submission" date="2015-08" db="EMBL/GenBank/DDBJ databases">
        <authorList>
            <person name="Babu N.S."/>
            <person name="Beckwith C.J."/>
            <person name="Beseler K.G."/>
            <person name="Brison A."/>
            <person name="Carone J.V."/>
            <person name="Caskin T.P."/>
            <person name="Diamond M."/>
            <person name="Durham M.E."/>
            <person name="Foxe J.M."/>
            <person name="Go M."/>
            <person name="Henderson B.A."/>
            <person name="Jones I.B."/>
            <person name="McGettigan J.A."/>
            <person name="Micheletti S.J."/>
            <person name="Nasrallah M.E."/>
            <person name="Ortiz D."/>
            <person name="Piller C.R."/>
            <person name="Privatt S.R."/>
            <person name="Schneider S.L."/>
            <person name="Sharp S."/>
            <person name="Smith T.C."/>
            <person name="Stanton J.D."/>
            <person name="Ullery H.E."/>
            <person name="Wilson R.J."/>
            <person name="Serrano M.G."/>
            <person name="Buck G."/>
            <person name="Lee V."/>
            <person name="Wang Y."/>
            <person name="Carvalho R."/>
            <person name="Voegtly L."/>
            <person name="Shi R."/>
            <person name="Duckworth R."/>
            <person name="Johnson A."/>
            <person name="Loviza R."/>
            <person name="Walstead R."/>
            <person name="Shah Z."/>
            <person name="Kiflezghi M."/>
            <person name="Wade K."/>
            <person name="Ball S.L."/>
            <person name="Bradley K.W."/>
            <person name="Asai D.J."/>
            <person name="Bowman C.A."/>
            <person name="Russell D.A."/>
            <person name="Pope W.H."/>
            <person name="Jacobs-Sera D."/>
            <person name="Hendrix R.W."/>
            <person name="Hatfull G.F."/>
        </authorList>
    </citation>
    <scope>NUCLEOTIDE SEQUENCE [LARGE SCALE GENOMIC DNA]</scope>
    <source>
        <strain evidence="1 2">PUDD_83A45</strain>
    </source>
</reference>
<proteinExistence type="predicted"/>
<gene>
    <name evidence="1" type="ORF">AK829_05435</name>
</gene>
<evidence type="ECO:0000313" key="2">
    <source>
        <dbReference type="Proteomes" id="UP000060016"/>
    </source>
</evidence>
<protein>
    <submittedName>
        <fullName evidence="1">Uncharacterized protein</fullName>
    </submittedName>
</protein>
<dbReference type="AlphaFoldDB" id="A0A0K1RBA8"/>